<dbReference type="AlphaFoldDB" id="T1BEH3"/>
<dbReference type="Pfam" id="PF05016">
    <property type="entry name" value="ParE_toxin"/>
    <property type="match status" value="1"/>
</dbReference>
<comment type="caution">
    <text evidence="4">The sequence shown here is derived from an EMBL/GenBank/DDBJ whole genome shotgun (WGS) entry which is preliminary data.</text>
</comment>
<dbReference type="InterPro" id="IPR007712">
    <property type="entry name" value="RelE/ParE_toxin"/>
</dbReference>
<organism evidence="4">
    <name type="scientific">mine drainage metagenome</name>
    <dbReference type="NCBI Taxonomy" id="410659"/>
    <lineage>
        <taxon>unclassified sequences</taxon>
        <taxon>metagenomes</taxon>
        <taxon>ecological metagenomes</taxon>
    </lineage>
</organism>
<dbReference type="PANTHER" id="PTHR33755:SF6">
    <property type="entry name" value="PLASMID STABILIZATION SYSTEM PROTEIN"/>
    <property type="match status" value="1"/>
</dbReference>
<name>T1BEH3_9ZZZZ</name>
<keyword evidence="2" id="KW-1277">Toxin-antitoxin system</keyword>
<accession>T1BEH3</accession>
<dbReference type="InterPro" id="IPR051803">
    <property type="entry name" value="TA_system_RelE-like_toxin"/>
</dbReference>
<dbReference type="InterPro" id="IPR035093">
    <property type="entry name" value="RelE/ParE_toxin_dom_sf"/>
</dbReference>
<dbReference type="PANTHER" id="PTHR33755">
    <property type="entry name" value="TOXIN PARE1-RELATED"/>
    <property type="match status" value="1"/>
</dbReference>
<evidence type="ECO:0000313" key="3">
    <source>
        <dbReference type="EMBL" id="EQD44076.1"/>
    </source>
</evidence>
<gene>
    <name evidence="4" type="ORF">B1B_10661</name>
    <name evidence="3" type="ORF">B2A_09718</name>
</gene>
<reference evidence="4" key="1">
    <citation type="submission" date="2013-08" db="EMBL/GenBank/DDBJ databases">
        <authorList>
            <person name="Mendez C."/>
            <person name="Richter M."/>
            <person name="Ferrer M."/>
            <person name="Sanchez J."/>
        </authorList>
    </citation>
    <scope>NUCLEOTIDE SEQUENCE</scope>
</reference>
<reference evidence="4" key="2">
    <citation type="journal article" date="2014" name="ISME J.">
        <title>Microbial stratification in low pH oxic and suboxic macroscopic growths along an acid mine drainage.</title>
        <authorList>
            <person name="Mendez-Garcia C."/>
            <person name="Mesa V."/>
            <person name="Sprenger R.R."/>
            <person name="Richter M."/>
            <person name="Diez M.S."/>
            <person name="Solano J."/>
            <person name="Bargiela R."/>
            <person name="Golyshina O.V."/>
            <person name="Manteca A."/>
            <person name="Ramos J.L."/>
            <person name="Gallego J.R."/>
            <person name="Llorente I."/>
            <person name="Martins Dos Santos V.A."/>
            <person name="Jensen O.N."/>
            <person name="Pelaez A.I."/>
            <person name="Sanchez J."/>
            <person name="Ferrer M."/>
        </authorList>
    </citation>
    <scope>NUCLEOTIDE SEQUENCE</scope>
</reference>
<protein>
    <submittedName>
        <fullName evidence="4">Plasmid stabilization system</fullName>
    </submittedName>
</protein>
<sequence length="99" mass="11635">MKRIRLSDLARDDLDEIWFLIAIENLPPADRLVDKVQELLQKLLEFPEMGIERDDIRTGVRRFPCGNYLVFYRPMPDGIAVLRIVYGGRDLETIEYPLQ</sequence>
<proteinExistence type="inferred from homology"/>
<evidence type="ECO:0000256" key="1">
    <source>
        <dbReference type="ARBA" id="ARBA00006226"/>
    </source>
</evidence>
<dbReference type="EMBL" id="AUZY01006948">
    <property type="protein sequence ID" value="EQD52555.1"/>
    <property type="molecule type" value="Genomic_DNA"/>
</dbReference>
<evidence type="ECO:0000313" key="4">
    <source>
        <dbReference type="EMBL" id="EQD52555.1"/>
    </source>
</evidence>
<dbReference type="Gene3D" id="3.30.2310.20">
    <property type="entry name" value="RelE-like"/>
    <property type="match status" value="1"/>
</dbReference>
<evidence type="ECO:0000256" key="2">
    <source>
        <dbReference type="ARBA" id="ARBA00022649"/>
    </source>
</evidence>
<dbReference type="EMBL" id="AUZZ01007025">
    <property type="protein sequence ID" value="EQD44076.1"/>
    <property type="molecule type" value="Genomic_DNA"/>
</dbReference>
<comment type="similarity">
    <text evidence="1">Belongs to the RelE toxin family.</text>
</comment>